<comment type="caution">
    <text evidence="2">The sequence shown here is derived from an EMBL/GenBank/DDBJ whole genome shotgun (WGS) entry which is preliminary data.</text>
</comment>
<feature type="compositionally biased region" description="Polar residues" evidence="1">
    <location>
        <begin position="85"/>
        <end position="121"/>
    </location>
</feature>
<dbReference type="OrthoDB" id="5974855at2759"/>
<keyword evidence="3" id="KW-1185">Reference proteome</keyword>
<feature type="region of interest" description="Disordered" evidence="1">
    <location>
        <begin position="79"/>
        <end position="151"/>
    </location>
</feature>
<name>A0A2B4RXS7_STYPI</name>
<reference evidence="3" key="1">
    <citation type="journal article" date="2017" name="bioRxiv">
        <title>Comparative analysis of the genomes of Stylophora pistillata and Acropora digitifera provides evidence for extensive differences between species of corals.</title>
        <authorList>
            <person name="Voolstra C.R."/>
            <person name="Li Y."/>
            <person name="Liew Y.J."/>
            <person name="Baumgarten S."/>
            <person name="Zoccola D."/>
            <person name="Flot J.-F."/>
            <person name="Tambutte S."/>
            <person name="Allemand D."/>
            <person name="Aranda M."/>
        </authorList>
    </citation>
    <scope>NUCLEOTIDE SEQUENCE [LARGE SCALE GENOMIC DNA]</scope>
</reference>
<dbReference type="Proteomes" id="UP000225706">
    <property type="component" value="Unassembled WGS sequence"/>
</dbReference>
<dbReference type="AlphaFoldDB" id="A0A2B4RXS7"/>
<evidence type="ECO:0000256" key="1">
    <source>
        <dbReference type="SAM" id="MobiDB-lite"/>
    </source>
</evidence>
<organism evidence="2 3">
    <name type="scientific">Stylophora pistillata</name>
    <name type="common">Smooth cauliflower coral</name>
    <dbReference type="NCBI Taxonomy" id="50429"/>
    <lineage>
        <taxon>Eukaryota</taxon>
        <taxon>Metazoa</taxon>
        <taxon>Cnidaria</taxon>
        <taxon>Anthozoa</taxon>
        <taxon>Hexacorallia</taxon>
        <taxon>Scleractinia</taxon>
        <taxon>Astrocoeniina</taxon>
        <taxon>Pocilloporidae</taxon>
        <taxon>Stylophora</taxon>
    </lineage>
</organism>
<protein>
    <submittedName>
        <fullName evidence="2">Uncharacterized protein</fullName>
    </submittedName>
</protein>
<dbReference type="EMBL" id="LSMT01000293">
    <property type="protein sequence ID" value="PFX21055.1"/>
    <property type="molecule type" value="Genomic_DNA"/>
</dbReference>
<proteinExistence type="predicted"/>
<evidence type="ECO:0000313" key="3">
    <source>
        <dbReference type="Proteomes" id="UP000225706"/>
    </source>
</evidence>
<gene>
    <name evidence="2" type="ORF">AWC38_SpisGene14459</name>
</gene>
<evidence type="ECO:0000313" key="2">
    <source>
        <dbReference type="EMBL" id="PFX21055.1"/>
    </source>
</evidence>
<feature type="compositionally biased region" description="Basic and acidic residues" evidence="1">
    <location>
        <begin position="1"/>
        <end position="18"/>
    </location>
</feature>
<feature type="region of interest" description="Disordered" evidence="1">
    <location>
        <begin position="1"/>
        <end position="46"/>
    </location>
</feature>
<sequence>MAGKGEGLERKAIRDENRVASTQQNNDDSRQRVLLHGENLHAPIKNEPRYIVESDKIKAEELDISDSASQFTRTYYNTRRAGVENHQQTFQSSANEDTNGQNDQAPLTQGSGRGDQNQNYPSRPAPQGLIGVIPPRELDMGPQGDDADNSPNYRRMAVCQETDDALGQRTKMRVYMKRF</sequence>
<accession>A0A2B4RXS7</accession>